<organism evidence="2 3">
    <name type="scientific">Rhamnusium bicolor</name>
    <dbReference type="NCBI Taxonomy" id="1586634"/>
    <lineage>
        <taxon>Eukaryota</taxon>
        <taxon>Metazoa</taxon>
        <taxon>Ecdysozoa</taxon>
        <taxon>Arthropoda</taxon>
        <taxon>Hexapoda</taxon>
        <taxon>Insecta</taxon>
        <taxon>Pterygota</taxon>
        <taxon>Neoptera</taxon>
        <taxon>Endopterygota</taxon>
        <taxon>Coleoptera</taxon>
        <taxon>Polyphaga</taxon>
        <taxon>Cucujiformia</taxon>
        <taxon>Chrysomeloidea</taxon>
        <taxon>Cerambycidae</taxon>
        <taxon>Lepturinae</taxon>
        <taxon>Rhagiini</taxon>
        <taxon>Rhamnusium</taxon>
    </lineage>
</organism>
<dbReference type="InterPro" id="IPR018289">
    <property type="entry name" value="MULE_transposase_dom"/>
</dbReference>
<dbReference type="PANTHER" id="PTHR33977:SF1">
    <property type="entry name" value="ZINC ION BINDING PROTEIN"/>
    <property type="match status" value="1"/>
</dbReference>
<gene>
    <name evidence="2" type="ORF">NQ314_003299</name>
</gene>
<accession>A0AAV8ZQ33</accession>
<feature type="domain" description="MULE transposase" evidence="1">
    <location>
        <begin position="110"/>
        <end position="201"/>
    </location>
</feature>
<keyword evidence="3" id="KW-1185">Reference proteome</keyword>
<dbReference type="Proteomes" id="UP001162156">
    <property type="component" value="Unassembled WGS sequence"/>
</dbReference>
<dbReference type="EMBL" id="JANEYF010000937">
    <property type="protein sequence ID" value="KAJ8966803.1"/>
    <property type="molecule type" value="Genomic_DNA"/>
</dbReference>
<proteinExistence type="predicted"/>
<dbReference type="AlphaFoldDB" id="A0AAV8ZQ33"/>
<name>A0AAV8ZQ33_9CUCU</name>
<dbReference type="PANTHER" id="PTHR33977">
    <property type="entry name" value="ZINC ION BINDING PROTEIN"/>
    <property type="match status" value="1"/>
</dbReference>
<evidence type="ECO:0000313" key="3">
    <source>
        <dbReference type="Proteomes" id="UP001162156"/>
    </source>
</evidence>
<comment type="caution">
    <text evidence="2">The sequence shown here is derived from an EMBL/GenBank/DDBJ whole genome shotgun (WGS) entry which is preliminary data.</text>
</comment>
<sequence>MCDVILNISRNEVGVEDKLNRIDLLVRKDINNIKTAYDININDGCRHKDDATSVQLFVSECSKSDSNPIIFYKCQGEVCPEYNLEEKDFCIILITESQLSVLKMFANNTISIDGTHGLNSYNFEMITLMVIDEYVEGFPAAHMYTNRKNTYIYEVFFSKIKEKGGEIKANVFMSDIAPAFYNAWCKIMGPVQHQLLCAWHVDRCWRTNLYKISNKDQRQMVYKTLKYIQYLLHSILLDVLENRRA</sequence>
<protein>
    <recommendedName>
        <fullName evidence="1">MULE transposase domain-containing protein</fullName>
    </recommendedName>
</protein>
<dbReference type="Pfam" id="PF10551">
    <property type="entry name" value="MULE"/>
    <property type="match status" value="1"/>
</dbReference>
<reference evidence="2" key="1">
    <citation type="journal article" date="2023" name="Insect Mol. Biol.">
        <title>Genome sequencing provides insights into the evolution of gene families encoding plant cell wall-degrading enzymes in longhorned beetles.</title>
        <authorList>
            <person name="Shin N.R."/>
            <person name="Okamura Y."/>
            <person name="Kirsch R."/>
            <person name="Pauchet Y."/>
        </authorList>
    </citation>
    <scope>NUCLEOTIDE SEQUENCE</scope>
    <source>
        <strain evidence="2">RBIC_L_NR</strain>
    </source>
</reference>
<evidence type="ECO:0000313" key="2">
    <source>
        <dbReference type="EMBL" id="KAJ8966803.1"/>
    </source>
</evidence>
<evidence type="ECO:0000259" key="1">
    <source>
        <dbReference type="Pfam" id="PF10551"/>
    </source>
</evidence>